<proteinExistence type="predicted"/>
<evidence type="ECO:0000313" key="2">
    <source>
        <dbReference type="Proteomes" id="UP000675881"/>
    </source>
</evidence>
<dbReference type="AlphaFoldDB" id="A0A817FAR2"/>
<evidence type="ECO:0000313" key="1">
    <source>
        <dbReference type="EMBL" id="CAF2740915.1"/>
    </source>
</evidence>
<name>A0A817FAR2_LEPSM</name>
<organism evidence="1 2">
    <name type="scientific">Lepeophtheirus salmonis</name>
    <name type="common">Salmon louse</name>
    <name type="synonym">Caligus salmonis</name>
    <dbReference type="NCBI Taxonomy" id="72036"/>
    <lineage>
        <taxon>Eukaryota</taxon>
        <taxon>Metazoa</taxon>
        <taxon>Ecdysozoa</taxon>
        <taxon>Arthropoda</taxon>
        <taxon>Crustacea</taxon>
        <taxon>Multicrustacea</taxon>
        <taxon>Hexanauplia</taxon>
        <taxon>Copepoda</taxon>
        <taxon>Siphonostomatoida</taxon>
        <taxon>Caligidae</taxon>
        <taxon>Lepeophtheirus</taxon>
    </lineage>
</organism>
<comment type="caution">
    <text evidence="1">The sequence shown here is derived from an EMBL/GenBank/DDBJ whole genome shotgun (WGS) entry which is preliminary data.</text>
</comment>
<protein>
    <submittedName>
        <fullName evidence="1">(salmon louse) hypothetical protein</fullName>
    </submittedName>
</protein>
<accession>A0A817FAR2</accession>
<gene>
    <name evidence="1" type="ORF">LSAA_43</name>
</gene>
<sequence>MNRVISSAISSENELLRDVKEDASLCITIEAARTGDWSKVTKDSYKKNRHAFSLKNGLLFWGIRLTIPSSLSSNNQARLIGPSMSTAGSPRPSMRNLLKRMTHSVFNQSMNKRVKVSMLISGIS</sequence>
<reference evidence="1" key="1">
    <citation type="submission" date="2021-02" db="EMBL/GenBank/DDBJ databases">
        <authorList>
            <person name="Bekaert M."/>
        </authorList>
    </citation>
    <scope>NUCLEOTIDE SEQUENCE</scope>
    <source>
        <strain evidence="1">IoA-00</strain>
    </source>
</reference>
<dbReference type="EMBL" id="CAJNVT010000007">
    <property type="protein sequence ID" value="CAF2740915.1"/>
    <property type="molecule type" value="Genomic_DNA"/>
</dbReference>
<keyword evidence="2" id="KW-1185">Reference proteome</keyword>
<dbReference type="Proteomes" id="UP000675881">
    <property type="component" value="Unassembled WGS sequence"/>
</dbReference>